<dbReference type="EMBL" id="GG666547">
    <property type="protein sequence ID" value="EEN57097.1"/>
    <property type="molecule type" value="Genomic_DNA"/>
</dbReference>
<protein>
    <submittedName>
        <fullName evidence="1">Uncharacterized protein</fullName>
    </submittedName>
</protein>
<dbReference type="InterPro" id="IPR009017">
    <property type="entry name" value="GFP"/>
</dbReference>
<organism>
    <name type="scientific">Branchiostoma floridae</name>
    <name type="common">Florida lancelet</name>
    <name type="synonym">Amphioxus</name>
    <dbReference type="NCBI Taxonomy" id="7739"/>
    <lineage>
        <taxon>Eukaryota</taxon>
        <taxon>Metazoa</taxon>
        <taxon>Chordata</taxon>
        <taxon>Cephalochordata</taxon>
        <taxon>Leptocardii</taxon>
        <taxon>Amphioxiformes</taxon>
        <taxon>Branchiostomatidae</taxon>
        <taxon>Branchiostoma</taxon>
    </lineage>
</organism>
<name>C3YRA0_BRAFL</name>
<evidence type="ECO:0000313" key="1">
    <source>
        <dbReference type="EMBL" id="EEN57097.1"/>
    </source>
</evidence>
<dbReference type="AlphaFoldDB" id="C3YRA0"/>
<reference evidence="1" key="1">
    <citation type="journal article" date="2008" name="Nature">
        <title>The amphioxus genome and the evolution of the chordate karyotype.</title>
        <authorList>
            <consortium name="US DOE Joint Genome Institute (JGI-PGF)"/>
            <person name="Putnam N.H."/>
            <person name="Butts T."/>
            <person name="Ferrier D.E.K."/>
            <person name="Furlong R.F."/>
            <person name="Hellsten U."/>
            <person name="Kawashima T."/>
            <person name="Robinson-Rechavi M."/>
            <person name="Shoguchi E."/>
            <person name="Terry A."/>
            <person name="Yu J.-K."/>
            <person name="Benito-Gutierrez E.L."/>
            <person name="Dubchak I."/>
            <person name="Garcia-Fernandez J."/>
            <person name="Gibson-Brown J.J."/>
            <person name="Grigoriev I.V."/>
            <person name="Horton A.C."/>
            <person name="de Jong P.J."/>
            <person name="Jurka J."/>
            <person name="Kapitonov V.V."/>
            <person name="Kohara Y."/>
            <person name="Kuroki Y."/>
            <person name="Lindquist E."/>
            <person name="Lucas S."/>
            <person name="Osoegawa K."/>
            <person name="Pennacchio L.A."/>
            <person name="Salamov A.A."/>
            <person name="Satou Y."/>
            <person name="Sauka-Spengler T."/>
            <person name="Schmutz J."/>
            <person name="Shin-I T."/>
            <person name="Toyoda A."/>
            <person name="Bronner-Fraser M."/>
            <person name="Fujiyama A."/>
            <person name="Holland L.Z."/>
            <person name="Holland P.W.H."/>
            <person name="Satoh N."/>
            <person name="Rokhsar D.S."/>
        </authorList>
    </citation>
    <scope>NUCLEOTIDE SEQUENCE [LARGE SCALE GENOMIC DNA]</scope>
    <source>
        <strain evidence="1">S238N-H82</strain>
        <tissue evidence="1">Testes</tissue>
    </source>
</reference>
<sequence length="110" mass="12038">MAIVKNNTSAVTEPLPTTHELHIFGSFNGVEFDLVGRGEGNPKDGSQNLHLKSTKGALQFSPWMLVPHIGYGFYQYLPYPDGEMSPYQAAMYGGSGAQYDGNHEAESKRS</sequence>
<proteinExistence type="predicted"/>
<dbReference type="Gene3D" id="3.30.1300.40">
    <property type="match status" value="1"/>
</dbReference>
<dbReference type="SUPFAM" id="SSF54511">
    <property type="entry name" value="GFP-like"/>
    <property type="match status" value="1"/>
</dbReference>
<dbReference type="InParanoid" id="C3YRA0"/>
<gene>
    <name evidence="1" type="ORF">BRAFLDRAFT_75520</name>
</gene>
<accession>C3YRA0</accession>